<evidence type="ECO:0000256" key="1">
    <source>
        <dbReference type="ARBA" id="ARBA00004429"/>
    </source>
</evidence>
<sequence>MPLSRQISTTSPALSRRFADRLGLFYGAVFALSGTHLPFFPVWLRAIGLDASWIGVIIAVPAVTRFTVLPVITALAERRQALQIAMRLTTFCTAVGFAVLGFQHRPWLVFLVYVAICSLWTPVVPLTDAYALRGVLSYGLNYGRLRLWGSAAFIAGTLLCGGLADIVPAAELIWIIVSLALCGAASSLLLQALPPLPRSIGPARGGRSLLGSPRFLCIIASSALIQGSHAAYYTFSAIEWTAQGLSGLTIAWLWTMGVLAEIVVFALSPRFTLSAASLVVIGAVAAVLRWTLTAQEPHALGLAAVQISHGFTFGLTLVGTMGLLVRQVPADLTARGQGYYAAASGIVGSAASVLSGPVYAAYGPGVYYVMAGMAGAGGVLMWFARPSLTHQPHNAASGG</sequence>
<keyword evidence="6 8" id="KW-1133">Transmembrane helix</keyword>
<feature type="transmembrane region" description="Helical" evidence="8">
    <location>
        <begin position="247"/>
        <end position="266"/>
    </location>
</feature>
<evidence type="ECO:0000256" key="2">
    <source>
        <dbReference type="ARBA" id="ARBA00022448"/>
    </source>
</evidence>
<protein>
    <submittedName>
        <fullName evidence="10">MFS transporter</fullName>
    </submittedName>
</protein>
<evidence type="ECO:0000256" key="8">
    <source>
        <dbReference type="SAM" id="Phobius"/>
    </source>
</evidence>
<dbReference type="Proteomes" id="UP001431010">
    <property type="component" value="Chromosome"/>
</dbReference>
<keyword evidence="4" id="KW-0997">Cell inner membrane</keyword>
<evidence type="ECO:0000313" key="10">
    <source>
        <dbReference type="EMBL" id="UFZ04489.1"/>
    </source>
</evidence>
<reference evidence="10" key="1">
    <citation type="journal article" date="2024" name="Antonie Van Leeuwenhoek">
        <title>Bradyrhizobium ontarionense sp. nov., a novel bacterial symbiont isolated from Aeschynomene indica (Indian jointvetch), harbours photosynthesis, nitrogen fixation and nitrous oxide (N2O) reductase genes.</title>
        <authorList>
            <person name="Bromfield E.S.P."/>
            <person name="Cloutier S."/>
        </authorList>
    </citation>
    <scope>NUCLEOTIDE SEQUENCE</scope>
    <source>
        <strain evidence="10">A19</strain>
    </source>
</reference>
<dbReference type="NCBIfam" id="NF037955">
    <property type="entry name" value="mfs"/>
    <property type="match status" value="1"/>
</dbReference>
<feature type="transmembrane region" description="Helical" evidence="8">
    <location>
        <begin position="108"/>
        <end position="126"/>
    </location>
</feature>
<feature type="transmembrane region" description="Helical" evidence="8">
    <location>
        <begin position="273"/>
        <end position="292"/>
    </location>
</feature>
<evidence type="ECO:0000256" key="5">
    <source>
        <dbReference type="ARBA" id="ARBA00022692"/>
    </source>
</evidence>
<feature type="transmembrane region" description="Helical" evidence="8">
    <location>
        <begin position="366"/>
        <end position="384"/>
    </location>
</feature>
<proteinExistence type="predicted"/>
<comment type="subcellular location">
    <subcellularLocation>
        <location evidence="1">Cell inner membrane</location>
        <topology evidence="1">Multi-pass membrane protein</topology>
    </subcellularLocation>
</comment>
<evidence type="ECO:0000256" key="4">
    <source>
        <dbReference type="ARBA" id="ARBA00022519"/>
    </source>
</evidence>
<name>A0ABY3RBB4_9BRAD</name>
<dbReference type="SUPFAM" id="SSF103473">
    <property type="entry name" value="MFS general substrate transporter"/>
    <property type="match status" value="1"/>
</dbReference>
<dbReference type="Gene3D" id="1.20.1250.20">
    <property type="entry name" value="MFS general substrate transporter like domains"/>
    <property type="match status" value="2"/>
</dbReference>
<keyword evidence="3" id="KW-1003">Cell membrane</keyword>
<gene>
    <name evidence="10" type="ORF">LQG66_35790</name>
</gene>
<evidence type="ECO:0000256" key="6">
    <source>
        <dbReference type="ARBA" id="ARBA00022989"/>
    </source>
</evidence>
<feature type="transmembrane region" description="Helical" evidence="8">
    <location>
        <begin position="215"/>
        <end position="235"/>
    </location>
</feature>
<keyword evidence="11" id="KW-1185">Reference proteome</keyword>
<dbReference type="PANTHER" id="PTHR23522">
    <property type="entry name" value="BLL5896 PROTEIN"/>
    <property type="match status" value="1"/>
</dbReference>
<evidence type="ECO:0000256" key="3">
    <source>
        <dbReference type="ARBA" id="ARBA00022475"/>
    </source>
</evidence>
<feature type="transmembrane region" description="Helical" evidence="8">
    <location>
        <begin position="337"/>
        <end position="360"/>
    </location>
</feature>
<keyword evidence="5 8" id="KW-0812">Transmembrane</keyword>
<dbReference type="EMBL" id="CP088156">
    <property type="protein sequence ID" value="UFZ04489.1"/>
    <property type="molecule type" value="Genomic_DNA"/>
</dbReference>
<evidence type="ECO:0000259" key="9">
    <source>
        <dbReference type="Pfam" id="PF12832"/>
    </source>
</evidence>
<dbReference type="RefSeq" id="WP_231320994.1">
    <property type="nucleotide sequence ID" value="NZ_CP088156.1"/>
</dbReference>
<dbReference type="PANTHER" id="PTHR23522:SF10">
    <property type="entry name" value="3-PHENYLPROPIONIC ACID TRANSPORTER-RELATED"/>
    <property type="match status" value="1"/>
</dbReference>
<feature type="transmembrane region" description="Helical" evidence="8">
    <location>
        <begin position="298"/>
        <end position="325"/>
    </location>
</feature>
<evidence type="ECO:0000256" key="7">
    <source>
        <dbReference type="ARBA" id="ARBA00023136"/>
    </source>
</evidence>
<keyword evidence="2" id="KW-0813">Transport</keyword>
<feature type="transmembrane region" description="Helical" evidence="8">
    <location>
        <begin position="172"/>
        <end position="194"/>
    </location>
</feature>
<feature type="transmembrane region" description="Helical" evidence="8">
    <location>
        <begin position="21"/>
        <end position="39"/>
    </location>
</feature>
<keyword evidence="7 8" id="KW-0472">Membrane</keyword>
<dbReference type="PIRSF" id="PIRSF004925">
    <property type="entry name" value="HcaT"/>
    <property type="match status" value="1"/>
</dbReference>
<feature type="transmembrane region" description="Helical" evidence="8">
    <location>
        <begin position="84"/>
        <end position="102"/>
    </location>
</feature>
<accession>A0ABY3RBB4</accession>
<dbReference type="InterPro" id="IPR026032">
    <property type="entry name" value="HcaT-like"/>
</dbReference>
<feature type="transmembrane region" description="Helical" evidence="8">
    <location>
        <begin position="147"/>
        <end position="166"/>
    </location>
</feature>
<organism evidence="10 11">
    <name type="scientific">Bradyrhizobium ontarionense</name>
    <dbReference type="NCBI Taxonomy" id="2898149"/>
    <lineage>
        <taxon>Bacteria</taxon>
        <taxon>Pseudomonadati</taxon>
        <taxon>Pseudomonadota</taxon>
        <taxon>Alphaproteobacteria</taxon>
        <taxon>Hyphomicrobiales</taxon>
        <taxon>Nitrobacteraceae</taxon>
        <taxon>Bradyrhizobium</taxon>
    </lineage>
</organism>
<dbReference type="Pfam" id="PF12832">
    <property type="entry name" value="MFS_1_like"/>
    <property type="match status" value="1"/>
</dbReference>
<dbReference type="InterPro" id="IPR036259">
    <property type="entry name" value="MFS_trans_sf"/>
</dbReference>
<evidence type="ECO:0000313" key="11">
    <source>
        <dbReference type="Proteomes" id="UP001431010"/>
    </source>
</evidence>
<feature type="domain" description="Major facilitator superfamily associated" evidence="9">
    <location>
        <begin position="22"/>
        <end position="368"/>
    </location>
</feature>
<feature type="transmembrane region" description="Helical" evidence="8">
    <location>
        <begin position="51"/>
        <end position="72"/>
    </location>
</feature>
<dbReference type="InterPro" id="IPR024989">
    <property type="entry name" value="MFS_assoc_dom"/>
</dbReference>